<feature type="transmembrane region" description="Helical" evidence="2">
    <location>
        <begin position="270"/>
        <end position="290"/>
    </location>
</feature>
<feature type="region of interest" description="Disordered" evidence="1">
    <location>
        <begin position="1"/>
        <end position="39"/>
    </location>
</feature>
<feature type="compositionally biased region" description="Low complexity" evidence="1">
    <location>
        <begin position="382"/>
        <end position="394"/>
    </location>
</feature>
<gene>
    <name evidence="3" type="ORF">CTEN210_12163</name>
</gene>
<keyword evidence="2" id="KW-0472">Membrane</keyword>
<name>A0AAD3D137_9STRA</name>
<feature type="region of interest" description="Disordered" evidence="1">
    <location>
        <begin position="381"/>
        <end position="403"/>
    </location>
</feature>
<proteinExistence type="predicted"/>
<sequence>MSVNVPAPTPSPTAAATLAPTPSPTKLPSSSPSLLPSSLPTIDDAPEVIIDQTTSYMESISCENSFGNLETYFSDITFSDPILEDVTIDYDYQLYLYDVQDKDQILSQVEDILFRNIVKASPLSNSNGNPTGSCREMLGDALNINNVRRLNEFTNVLGWNTSPKDEYDVEEECKSLENVQDVTCFPVKGSITAQIPAQMEGGSVGLDFNVLGQIKSSMEDPLLFVSIEGLHQVQFLGQTSDYDEPRNDPTRPPSTGFFDNLEDKIVSETGITVICLLGLAFIFGIVLVVVKLKRRNDPRAKFESIQDDAIEIGEAARDDDLMRPVFTENSPDGVEIVDIGRNETGTNPSANQLDSRTVTTNGTLNLTSMMDRLRGRDDLSYAEESAADDSAFSVETEDYEGKL</sequence>
<evidence type="ECO:0000256" key="2">
    <source>
        <dbReference type="SAM" id="Phobius"/>
    </source>
</evidence>
<dbReference type="EMBL" id="BLLK01000051">
    <property type="protein sequence ID" value="GFH55687.1"/>
    <property type="molecule type" value="Genomic_DNA"/>
</dbReference>
<evidence type="ECO:0000313" key="3">
    <source>
        <dbReference type="EMBL" id="GFH55687.1"/>
    </source>
</evidence>
<evidence type="ECO:0000256" key="1">
    <source>
        <dbReference type="SAM" id="MobiDB-lite"/>
    </source>
</evidence>
<keyword evidence="2" id="KW-1133">Transmembrane helix</keyword>
<accession>A0AAD3D137</accession>
<comment type="caution">
    <text evidence="3">The sequence shown here is derived from an EMBL/GenBank/DDBJ whole genome shotgun (WGS) entry which is preliminary data.</text>
</comment>
<feature type="compositionally biased region" description="Low complexity" evidence="1">
    <location>
        <begin position="12"/>
        <end position="39"/>
    </location>
</feature>
<dbReference type="AlphaFoldDB" id="A0AAD3D137"/>
<protein>
    <submittedName>
        <fullName evidence="3">Uncharacterized protein</fullName>
    </submittedName>
</protein>
<organism evidence="3 4">
    <name type="scientific">Chaetoceros tenuissimus</name>
    <dbReference type="NCBI Taxonomy" id="426638"/>
    <lineage>
        <taxon>Eukaryota</taxon>
        <taxon>Sar</taxon>
        <taxon>Stramenopiles</taxon>
        <taxon>Ochrophyta</taxon>
        <taxon>Bacillariophyta</taxon>
        <taxon>Coscinodiscophyceae</taxon>
        <taxon>Chaetocerotophycidae</taxon>
        <taxon>Chaetocerotales</taxon>
        <taxon>Chaetocerotaceae</taxon>
        <taxon>Chaetoceros</taxon>
    </lineage>
</organism>
<evidence type="ECO:0000313" key="4">
    <source>
        <dbReference type="Proteomes" id="UP001054902"/>
    </source>
</evidence>
<reference evidence="3 4" key="1">
    <citation type="journal article" date="2021" name="Sci. Rep.">
        <title>The genome of the diatom Chaetoceros tenuissimus carries an ancient integrated fragment of an extant virus.</title>
        <authorList>
            <person name="Hongo Y."/>
            <person name="Kimura K."/>
            <person name="Takaki Y."/>
            <person name="Yoshida Y."/>
            <person name="Baba S."/>
            <person name="Kobayashi G."/>
            <person name="Nagasaki K."/>
            <person name="Hano T."/>
            <person name="Tomaru Y."/>
        </authorList>
    </citation>
    <scope>NUCLEOTIDE SEQUENCE [LARGE SCALE GENOMIC DNA]</scope>
    <source>
        <strain evidence="3 4">NIES-3715</strain>
    </source>
</reference>
<dbReference type="Proteomes" id="UP001054902">
    <property type="component" value="Unassembled WGS sequence"/>
</dbReference>
<keyword evidence="4" id="KW-1185">Reference proteome</keyword>
<keyword evidence="2" id="KW-0812">Transmembrane</keyword>